<dbReference type="PROSITE" id="PS01296">
    <property type="entry name" value="RSMI"/>
    <property type="match status" value="1"/>
</dbReference>
<dbReference type="CDD" id="cd11648">
    <property type="entry name" value="RsmI"/>
    <property type="match status" value="1"/>
</dbReference>
<dbReference type="PIRSF" id="PIRSF005917">
    <property type="entry name" value="MTase_YraL"/>
    <property type="match status" value="1"/>
</dbReference>
<evidence type="ECO:0000256" key="1">
    <source>
        <dbReference type="ARBA" id="ARBA00022490"/>
    </source>
</evidence>
<dbReference type="Gene3D" id="3.40.1010.10">
    <property type="entry name" value="Cobalt-precorrin-4 Transmethylase, Domain 1"/>
    <property type="match status" value="1"/>
</dbReference>
<protein>
    <recommendedName>
        <fullName evidence="6">Ribosomal RNA small subunit methyltransferase I</fullName>
        <ecNumber evidence="6">2.1.1.198</ecNumber>
    </recommendedName>
    <alternativeName>
        <fullName evidence="6">16S rRNA 2'-O-ribose C1402 methyltransferase</fullName>
    </alternativeName>
    <alternativeName>
        <fullName evidence="6">rRNA (cytidine-2'-O-)-methyltransferase RsmI</fullName>
    </alternativeName>
</protein>
<dbReference type="InterPro" id="IPR008189">
    <property type="entry name" value="rRNA_ssu_MeTfrase_I"/>
</dbReference>
<dbReference type="GO" id="GO:0070677">
    <property type="term" value="F:rRNA (cytosine-2'-O-)-methyltransferase activity"/>
    <property type="evidence" value="ECO:0007669"/>
    <property type="project" value="UniProtKB-UniRule"/>
</dbReference>
<dbReference type="RefSeq" id="WP_119062273.1">
    <property type="nucleotide sequence ID" value="NZ_QXDF01000003.1"/>
</dbReference>
<dbReference type="HAMAP" id="MF_01877">
    <property type="entry name" value="16SrRNA_methyltr_I"/>
    <property type="match status" value="1"/>
</dbReference>
<dbReference type="InterPro" id="IPR014777">
    <property type="entry name" value="4pyrrole_Mease_sub1"/>
</dbReference>
<dbReference type="AlphaFoldDB" id="A0A397PHP1"/>
<organism evidence="8 9">
    <name type="scientific">Dichotomicrobium thermohalophilum</name>
    <dbReference type="NCBI Taxonomy" id="933063"/>
    <lineage>
        <taxon>Bacteria</taxon>
        <taxon>Pseudomonadati</taxon>
        <taxon>Pseudomonadota</taxon>
        <taxon>Alphaproteobacteria</taxon>
        <taxon>Hyphomicrobiales</taxon>
        <taxon>Hyphomicrobiaceae</taxon>
        <taxon>Dichotomicrobium</taxon>
    </lineage>
</organism>
<evidence type="ECO:0000256" key="3">
    <source>
        <dbReference type="ARBA" id="ARBA00022603"/>
    </source>
</evidence>
<comment type="similarity">
    <text evidence="6">Belongs to the methyltransferase superfamily. RsmI family.</text>
</comment>
<evidence type="ECO:0000256" key="5">
    <source>
        <dbReference type="ARBA" id="ARBA00022691"/>
    </source>
</evidence>
<dbReference type="OrthoDB" id="9809084at2"/>
<gene>
    <name evidence="6" type="primary">rsmI</name>
    <name evidence="8" type="ORF">BXY53_2478</name>
</gene>
<keyword evidence="2 6" id="KW-0698">rRNA processing</keyword>
<comment type="subcellular location">
    <subcellularLocation>
        <location evidence="6">Cytoplasm</location>
    </subcellularLocation>
</comment>
<dbReference type="GO" id="GO:0005737">
    <property type="term" value="C:cytoplasm"/>
    <property type="evidence" value="ECO:0007669"/>
    <property type="project" value="UniProtKB-SubCell"/>
</dbReference>
<keyword evidence="4 6" id="KW-0808">Transferase</keyword>
<dbReference type="InterPro" id="IPR018063">
    <property type="entry name" value="SAM_MeTrfase_RsmI_CS"/>
</dbReference>
<dbReference type="Gene3D" id="3.30.950.10">
    <property type="entry name" value="Methyltransferase, Cobalt-precorrin-4 Transmethylase, Domain 2"/>
    <property type="match status" value="1"/>
</dbReference>
<dbReference type="EC" id="2.1.1.198" evidence="6"/>
<dbReference type="NCBIfam" id="TIGR00096">
    <property type="entry name" value="16S rRNA (cytidine(1402)-2'-O)-methyltransferase"/>
    <property type="match status" value="1"/>
</dbReference>
<dbReference type="InterPro" id="IPR035996">
    <property type="entry name" value="4pyrrol_Methylase_sf"/>
</dbReference>
<dbReference type="EMBL" id="QXDF01000003">
    <property type="protein sequence ID" value="RIA47399.1"/>
    <property type="molecule type" value="Genomic_DNA"/>
</dbReference>
<evidence type="ECO:0000313" key="9">
    <source>
        <dbReference type="Proteomes" id="UP000266273"/>
    </source>
</evidence>
<dbReference type="FunFam" id="3.40.1010.10:FF:000007">
    <property type="entry name" value="Ribosomal RNA small subunit methyltransferase I"/>
    <property type="match status" value="1"/>
</dbReference>
<feature type="domain" description="Tetrapyrrole methylase" evidence="7">
    <location>
        <begin position="34"/>
        <end position="232"/>
    </location>
</feature>
<evidence type="ECO:0000256" key="4">
    <source>
        <dbReference type="ARBA" id="ARBA00022679"/>
    </source>
</evidence>
<dbReference type="Proteomes" id="UP000266273">
    <property type="component" value="Unassembled WGS sequence"/>
</dbReference>
<dbReference type="PANTHER" id="PTHR46111:SF1">
    <property type="entry name" value="RIBOSOMAL RNA SMALL SUBUNIT METHYLTRANSFERASE I"/>
    <property type="match status" value="1"/>
</dbReference>
<dbReference type="SUPFAM" id="SSF53790">
    <property type="entry name" value="Tetrapyrrole methylase"/>
    <property type="match status" value="1"/>
</dbReference>
<dbReference type="InterPro" id="IPR000878">
    <property type="entry name" value="4pyrrol_Mease"/>
</dbReference>
<reference evidence="8 9" key="1">
    <citation type="submission" date="2018-08" db="EMBL/GenBank/DDBJ databases">
        <title>Genomic Encyclopedia of Archaeal and Bacterial Type Strains, Phase II (KMG-II): from individual species to whole genera.</title>
        <authorList>
            <person name="Goeker M."/>
        </authorList>
    </citation>
    <scope>NUCLEOTIDE SEQUENCE [LARGE SCALE GENOMIC DNA]</scope>
    <source>
        <strain evidence="8 9">DSM 5002</strain>
    </source>
</reference>
<name>A0A397PHP1_9HYPH</name>
<keyword evidence="3 6" id="KW-0489">Methyltransferase</keyword>
<dbReference type="FunFam" id="3.30.950.10:FF:000002">
    <property type="entry name" value="Ribosomal RNA small subunit methyltransferase I"/>
    <property type="match status" value="1"/>
</dbReference>
<evidence type="ECO:0000256" key="6">
    <source>
        <dbReference type="HAMAP-Rule" id="MF_01877"/>
    </source>
</evidence>
<sequence length="307" mass="33739">MSENEHGTNRGARISRRTDSQLEALLNQGLAPGLHIVATPIGNLGDISLRALAALASADRLLCEDTRRARKLLSHYGISRDLRVYEEHSAERIRPYVLEWLRAGEAVALISDAGTPLISDPGYKLVRDAVEAGVPVHTVPGPVAAVAALTVSGLPTDSFFFAGFLPPRAAARRQRLSELAGVEATLIFYESAARLMSVLRDIADTLGERKVTIVREITKRFETHYRGTAEALLAELEGPALKGEIVVLVEPPTTQGEVSDELILQQLEQATRTMSPRDAVRWVADVLNVQRKRVYDLMVAQRRDQDH</sequence>
<comment type="function">
    <text evidence="6">Catalyzes the 2'-O-methylation of the ribose of cytidine 1402 (C1402) in 16S rRNA.</text>
</comment>
<accession>A0A397PHP1</accession>
<keyword evidence="5 6" id="KW-0949">S-adenosyl-L-methionine</keyword>
<keyword evidence="9" id="KW-1185">Reference proteome</keyword>
<evidence type="ECO:0000313" key="8">
    <source>
        <dbReference type="EMBL" id="RIA47399.1"/>
    </source>
</evidence>
<evidence type="ECO:0000256" key="2">
    <source>
        <dbReference type="ARBA" id="ARBA00022552"/>
    </source>
</evidence>
<comment type="caution">
    <text evidence="8">The sequence shown here is derived from an EMBL/GenBank/DDBJ whole genome shotgun (WGS) entry which is preliminary data.</text>
</comment>
<dbReference type="PANTHER" id="PTHR46111">
    <property type="entry name" value="RIBOSOMAL RNA SMALL SUBUNIT METHYLTRANSFERASE I"/>
    <property type="match status" value="1"/>
</dbReference>
<dbReference type="Pfam" id="PF00590">
    <property type="entry name" value="TP_methylase"/>
    <property type="match status" value="1"/>
</dbReference>
<keyword evidence="1 6" id="KW-0963">Cytoplasm</keyword>
<comment type="catalytic activity">
    <reaction evidence="6">
        <text>cytidine(1402) in 16S rRNA + S-adenosyl-L-methionine = 2'-O-methylcytidine(1402) in 16S rRNA + S-adenosyl-L-homocysteine + H(+)</text>
        <dbReference type="Rhea" id="RHEA:42924"/>
        <dbReference type="Rhea" id="RHEA-COMP:10285"/>
        <dbReference type="Rhea" id="RHEA-COMP:10286"/>
        <dbReference type="ChEBI" id="CHEBI:15378"/>
        <dbReference type="ChEBI" id="CHEBI:57856"/>
        <dbReference type="ChEBI" id="CHEBI:59789"/>
        <dbReference type="ChEBI" id="CHEBI:74495"/>
        <dbReference type="ChEBI" id="CHEBI:82748"/>
        <dbReference type="EC" id="2.1.1.198"/>
    </reaction>
</comment>
<evidence type="ECO:0000259" key="7">
    <source>
        <dbReference type="Pfam" id="PF00590"/>
    </source>
</evidence>
<dbReference type="InterPro" id="IPR014776">
    <property type="entry name" value="4pyrrole_Mease_sub2"/>
</dbReference>
<proteinExistence type="inferred from homology"/>